<accession>A0A4P7NMB9</accession>
<sequence>MPETVVLLALSLKHLAVCTCPTKPHTPLLSGTKGRTSVATSSANDLYNNRCSLLKGVQRFGVVRSFIGAVLSFLSPR</sequence>
<evidence type="ECO:0000313" key="1">
    <source>
        <dbReference type="EMBL" id="QBZ63219.1"/>
    </source>
</evidence>
<dbReference type="AlphaFoldDB" id="A0A4P7NMB9"/>
<protein>
    <submittedName>
        <fullName evidence="1">Uncharacterized protein</fullName>
    </submittedName>
</protein>
<gene>
    <name evidence="1" type="ORF">PoMZ_12116</name>
</gene>
<evidence type="ECO:0000313" key="2">
    <source>
        <dbReference type="Proteomes" id="UP000294847"/>
    </source>
</evidence>
<proteinExistence type="predicted"/>
<dbReference type="Proteomes" id="UP000294847">
    <property type="component" value="Chromosome 5"/>
</dbReference>
<reference evidence="1 2" key="1">
    <citation type="journal article" date="2019" name="Mol. Biol. Evol.">
        <title>Blast fungal genomes show frequent chromosomal changes, gene gains and losses, and effector gene turnover.</title>
        <authorList>
            <person name="Gomez Luciano L.B."/>
            <person name="Jason Tsai I."/>
            <person name="Chuma I."/>
            <person name="Tosa Y."/>
            <person name="Chen Y.H."/>
            <person name="Li J.Y."/>
            <person name="Li M.Y."/>
            <person name="Jade Lu M.Y."/>
            <person name="Nakayashiki H."/>
            <person name="Li W.H."/>
        </authorList>
    </citation>
    <scope>NUCLEOTIDE SEQUENCE [LARGE SCALE GENOMIC DNA]</scope>
    <source>
        <strain evidence="1">MZ5-1-6</strain>
    </source>
</reference>
<organism evidence="1 2">
    <name type="scientific">Pyricularia oryzae</name>
    <name type="common">Rice blast fungus</name>
    <name type="synonym">Magnaporthe oryzae</name>
    <dbReference type="NCBI Taxonomy" id="318829"/>
    <lineage>
        <taxon>Eukaryota</taxon>
        <taxon>Fungi</taxon>
        <taxon>Dikarya</taxon>
        <taxon>Ascomycota</taxon>
        <taxon>Pezizomycotina</taxon>
        <taxon>Sordariomycetes</taxon>
        <taxon>Sordariomycetidae</taxon>
        <taxon>Magnaporthales</taxon>
        <taxon>Pyriculariaceae</taxon>
        <taxon>Pyricularia</taxon>
    </lineage>
</organism>
<dbReference type="EMBL" id="CP034208">
    <property type="protein sequence ID" value="QBZ63219.1"/>
    <property type="molecule type" value="Genomic_DNA"/>
</dbReference>
<name>A0A4P7NMB9_PYROR</name>